<keyword evidence="1" id="KW-0472">Membrane</keyword>
<dbReference type="RefSeq" id="WP_167222883.1">
    <property type="nucleotide sequence ID" value="NZ_JAAQPH010000004.1"/>
</dbReference>
<reference evidence="2" key="1">
    <citation type="submission" date="2020-03" db="EMBL/GenBank/DDBJ databases">
        <title>Genome of Pelagibius litoralis DSM 21314T.</title>
        <authorList>
            <person name="Wang G."/>
        </authorList>
    </citation>
    <scope>NUCLEOTIDE SEQUENCE</scope>
    <source>
        <strain evidence="2">DSM 21314</strain>
    </source>
</reference>
<keyword evidence="3" id="KW-1185">Reference proteome</keyword>
<keyword evidence="1" id="KW-1133">Transmembrane helix</keyword>
<comment type="caution">
    <text evidence="2">The sequence shown here is derived from an EMBL/GenBank/DDBJ whole genome shotgun (WGS) entry which is preliminary data.</text>
</comment>
<accession>A0A967EX94</accession>
<dbReference type="PROSITE" id="PS51318">
    <property type="entry name" value="TAT"/>
    <property type="match status" value="1"/>
</dbReference>
<feature type="transmembrane region" description="Helical" evidence="1">
    <location>
        <begin position="21"/>
        <end position="44"/>
    </location>
</feature>
<organism evidence="2 3">
    <name type="scientific">Pelagibius litoralis</name>
    <dbReference type="NCBI Taxonomy" id="374515"/>
    <lineage>
        <taxon>Bacteria</taxon>
        <taxon>Pseudomonadati</taxon>
        <taxon>Pseudomonadota</taxon>
        <taxon>Alphaproteobacteria</taxon>
        <taxon>Rhodospirillales</taxon>
        <taxon>Rhodovibrionaceae</taxon>
        <taxon>Pelagibius</taxon>
    </lineage>
</organism>
<keyword evidence="1" id="KW-0812">Transmembrane</keyword>
<sequence>MRSLDKRAKVTRRRFLKTAGAGTAGIIAVVNGGVVMGAGGAWAMEVKTLRPGSMATLVQMARDIYPHDHLADKYYAQAMIGYDASAGDDAELKTMLEAGVDFVDATAQARHGGGYLSIGWEEDRVAILTSMEDSPFFQKIRGGLVTGLYNQPEVWAKFGYEGASAEQGGYISRGFDDIDWLEA</sequence>
<name>A0A967EX94_9PROT</name>
<protein>
    <submittedName>
        <fullName evidence="2">Gluconate 2-dehydrogenase subunit 3 family protein</fullName>
    </submittedName>
</protein>
<gene>
    <name evidence="2" type="ORF">HBA54_07200</name>
</gene>
<evidence type="ECO:0000313" key="3">
    <source>
        <dbReference type="Proteomes" id="UP000761264"/>
    </source>
</evidence>
<dbReference type="AlphaFoldDB" id="A0A967EX94"/>
<proteinExistence type="predicted"/>
<dbReference type="EMBL" id="JAAQPH010000004">
    <property type="protein sequence ID" value="NIA68375.1"/>
    <property type="molecule type" value="Genomic_DNA"/>
</dbReference>
<dbReference type="InterPro" id="IPR006311">
    <property type="entry name" value="TAT_signal"/>
</dbReference>
<dbReference type="Proteomes" id="UP000761264">
    <property type="component" value="Unassembled WGS sequence"/>
</dbReference>
<evidence type="ECO:0000256" key="1">
    <source>
        <dbReference type="SAM" id="Phobius"/>
    </source>
</evidence>
<evidence type="ECO:0000313" key="2">
    <source>
        <dbReference type="EMBL" id="NIA68375.1"/>
    </source>
</evidence>